<gene>
    <name evidence="1" type="ORF">OBBRIDRAFT_836939</name>
</gene>
<dbReference type="Proteomes" id="UP000250043">
    <property type="component" value="Unassembled WGS sequence"/>
</dbReference>
<keyword evidence="2" id="KW-1185">Reference proteome</keyword>
<name>A0A8E2DJL6_9APHY</name>
<reference evidence="1 2" key="1">
    <citation type="submission" date="2016-07" db="EMBL/GenBank/DDBJ databases">
        <title>Draft genome of the white-rot fungus Obba rivulosa 3A-2.</title>
        <authorList>
            <consortium name="DOE Joint Genome Institute"/>
            <person name="Miettinen O."/>
            <person name="Riley R."/>
            <person name="Acob R."/>
            <person name="Barry K."/>
            <person name="Cullen D."/>
            <person name="De Vries R."/>
            <person name="Hainaut M."/>
            <person name="Hatakka A."/>
            <person name="Henrissat B."/>
            <person name="Hilden K."/>
            <person name="Kuo R."/>
            <person name="Labutti K."/>
            <person name="Lipzen A."/>
            <person name="Makela M.R."/>
            <person name="Sandor L."/>
            <person name="Spatafora J.W."/>
            <person name="Grigoriev I.V."/>
            <person name="Hibbett D.S."/>
        </authorList>
    </citation>
    <scope>NUCLEOTIDE SEQUENCE [LARGE SCALE GENOMIC DNA]</scope>
    <source>
        <strain evidence="1 2">3A-2</strain>
    </source>
</reference>
<dbReference type="AlphaFoldDB" id="A0A8E2DJL6"/>
<protein>
    <submittedName>
        <fullName evidence="1">Uncharacterized protein</fullName>
    </submittedName>
</protein>
<organism evidence="1 2">
    <name type="scientific">Obba rivulosa</name>
    <dbReference type="NCBI Taxonomy" id="1052685"/>
    <lineage>
        <taxon>Eukaryota</taxon>
        <taxon>Fungi</taxon>
        <taxon>Dikarya</taxon>
        <taxon>Basidiomycota</taxon>
        <taxon>Agaricomycotina</taxon>
        <taxon>Agaricomycetes</taxon>
        <taxon>Polyporales</taxon>
        <taxon>Gelatoporiaceae</taxon>
        <taxon>Obba</taxon>
    </lineage>
</organism>
<sequence length="157" mass="16671">MFVQEAAARQRRASVHVVVPVDAIESTGSPGLDAASSPAPGAACSQGASDFTVGNRGKVGNTALRAIGWAARSGIEHSGGDVRPLNEKPATLLARLLQLRRTEAARRRHAPRRVLRSLSEHSVYGAEVASLGGRKSQYDAEWFQRGPARPASALPQR</sequence>
<evidence type="ECO:0000313" key="2">
    <source>
        <dbReference type="Proteomes" id="UP000250043"/>
    </source>
</evidence>
<evidence type="ECO:0000313" key="1">
    <source>
        <dbReference type="EMBL" id="OCH87984.1"/>
    </source>
</evidence>
<dbReference type="EMBL" id="KV722466">
    <property type="protein sequence ID" value="OCH87984.1"/>
    <property type="molecule type" value="Genomic_DNA"/>
</dbReference>
<proteinExistence type="predicted"/>
<accession>A0A8E2DJL6</accession>